<dbReference type="Proteomes" id="UP001602245">
    <property type="component" value="Unassembled WGS sequence"/>
</dbReference>
<sequence length="240" mass="24293">MRAALRAEWTKLRTVPDAYLAVPLIAVLTAGVSVAASTAESADVVHSSLLGVELGQAAVAVWAVQILAGEYGTGLIRTTFTALPRRLEVLAAKAVLLLAGVLAASVPAIVASVVAGHRFATDYPSLASGTVLRAAGGAVIYLCLIALIGLGAAATVRSAVAGTGVVLGLLLAPAVLTMFLNPDWQRWLYKVSPSTAGQTIESTVDLAGLPIGPWAGLGVAAAWAVAALGIGALTLRLRDV</sequence>
<name>A0ABW6WTQ9_9ACTN</name>
<feature type="transmembrane region" description="Helical" evidence="1">
    <location>
        <begin position="134"/>
        <end position="153"/>
    </location>
</feature>
<feature type="transmembrane region" description="Helical" evidence="1">
    <location>
        <begin position="160"/>
        <end position="180"/>
    </location>
</feature>
<evidence type="ECO:0000256" key="1">
    <source>
        <dbReference type="SAM" id="Phobius"/>
    </source>
</evidence>
<gene>
    <name evidence="2" type="ORF">ACFY35_41500</name>
</gene>
<organism evidence="2 3">
    <name type="scientific">Paractinoplanes globisporus</name>
    <dbReference type="NCBI Taxonomy" id="113565"/>
    <lineage>
        <taxon>Bacteria</taxon>
        <taxon>Bacillati</taxon>
        <taxon>Actinomycetota</taxon>
        <taxon>Actinomycetes</taxon>
        <taxon>Micromonosporales</taxon>
        <taxon>Micromonosporaceae</taxon>
        <taxon>Paractinoplanes</taxon>
    </lineage>
</organism>
<keyword evidence="3" id="KW-1185">Reference proteome</keyword>
<protein>
    <submittedName>
        <fullName evidence="2">ABC transporter permease</fullName>
    </submittedName>
</protein>
<feature type="transmembrane region" description="Helical" evidence="1">
    <location>
        <begin position="57"/>
        <end position="78"/>
    </location>
</feature>
<dbReference type="RefSeq" id="WP_020516151.1">
    <property type="nucleotide sequence ID" value="NZ_JBIAZU010000008.1"/>
</dbReference>
<keyword evidence="1" id="KW-0812">Transmembrane</keyword>
<dbReference type="EMBL" id="JBIAZU010000008">
    <property type="protein sequence ID" value="MFF5295949.1"/>
    <property type="molecule type" value="Genomic_DNA"/>
</dbReference>
<proteinExistence type="predicted"/>
<feature type="transmembrane region" description="Helical" evidence="1">
    <location>
        <begin position="214"/>
        <end position="235"/>
    </location>
</feature>
<comment type="caution">
    <text evidence="2">The sequence shown here is derived from an EMBL/GenBank/DDBJ whole genome shotgun (WGS) entry which is preliminary data.</text>
</comment>
<keyword evidence="1" id="KW-1133">Transmembrane helix</keyword>
<evidence type="ECO:0000313" key="3">
    <source>
        <dbReference type="Proteomes" id="UP001602245"/>
    </source>
</evidence>
<evidence type="ECO:0000313" key="2">
    <source>
        <dbReference type="EMBL" id="MFF5295949.1"/>
    </source>
</evidence>
<reference evidence="2 3" key="1">
    <citation type="submission" date="2024-10" db="EMBL/GenBank/DDBJ databases">
        <title>The Natural Products Discovery Center: Release of the First 8490 Sequenced Strains for Exploring Actinobacteria Biosynthetic Diversity.</title>
        <authorList>
            <person name="Kalkreuter E."/>
            <person name="Kautsar S.A."/>
            <person name="Yang D."/>
            <person name="Bader C.D."/>
            <person name="Teijaro C.N."/>
            <person name="Fluegel L."/>
            <person name="Davis C.M."/>
            <person name="Simpson J.R."/>
            <person name="Lauterbach L."/>
            <person name="Steele A.D."/>
            <person name="Gui C."/>
            <person name="Meng S."/>
            <person name="Li G."/>
            <person name="Viehrig K."/>
            <person name="Ye F."/>
            <person name="Su P."/>
            <person name="Kiefer A.F."/>
            <person name="Nichols A."/>
            <person name="Cepeda A.J."/>
            <person name="Yan W."/>
            <person name="Fan B."/>
            <person name="Jiang Y."/>
            <person name="Adhikari A."/>
            <person name="Zheng C.-J."/>
            <person name="Schuster L."/>
            <person name="Cowan T.M."/>
            <person name="Smanski M.J."/>
            <person name="Chevrette M.G."/>
            <person name="De Carvalho L.P.S."/>
            <person name="Shen B."/>
        </authorList>
    </citation>
    <scope>NUCLEOTIDE SEQUENCE [LARGE SCALE GENOMIC DNA]</scope>
    <source>
        <strain evidence="2 3">NPDC000087</strain>
    </source>
</reference>
<feature type="transmembrane region" description="Helical" evidence="1">
    <location>
        <begin position="90"/>
        <end position="114"/>
    </location>
</feature>
<accession>A0ABW6WTQ9</accession>
<keyword evidence="1" id="KW-0472">Membrane</keyword>